<dbReference type="AlphaFoldDB" id="A0A7G9P5M5"/>
<protein>
    <submittedName>
        <fullName evidence="6">L-rhamnonate dehydratase</fullName>
    </submittedName>
</protein>
<dbReference type="PANTHER" id="PTHR13794">
    <property type="entry name" value="ENOLASE SUPERFAMILY, MANDELATE RACEMASE"/>
    <property type="match status" value="1"/>
</dbReference>
<dbReference type="InterPro" id="IPR036849">
    <property type="entry name" value="Enolase-like_C_sf"/>
</dbReference>
<evidence type="ECO:0000256" key="3">
    <source>
        <dbReference type="ARBA" id="ARBA00022842"/>
    </source>
</evidence>
<dbReference type="SFLD" id="SFLDS00001">
    <property type="entry name" value="Enolase"/>
    <property type="match status" value="1"/>
</dbReference>
<comment type="cofactor">
    <cofactor evidence="1">
        <name>Mg(2+)</name>
        <dbReference type="ChEBI" id="CHEBI:18420"/>
    </cofactor>
</comment>
<keyword evidence="3" id="KW-0460">Magnesium</keyword>
<dbReference type="Gene3D" id="3.20.20.120">
    <property type="entry name" value="Enolase-like C-terminal domain"/>
    <property type="match status" value="1"/>
</dbReference>
<reference evidence="6" key="1">
    <citation type="journal article" date="2020" name="Environ.">
        <title>Characterization of sponge-associated Verrucomicrobia: microcompartment-based sugar utilization and enhanced toxin-antitoxin modules as features of host-associated Opitutales.</title>
        <authorList>
            <person name="Sizikov S."/>
            <person name="Burgsdorf I."/>
            <person name="Handley K.M."/>
            <person name="Lahyani M."/>
            <person name="Haber M."/>
            <person name="Steindler L."/>
        </authorList>
    </citation>
    <scope>NUCLEOTIDE SEQUENCE</scope>
</reference>
<dbReference type="InterPro" id="IPR013341">
    <property type="entry name" value="Mandelate_racemase_N_dom"/>
</dbReference>
<dbReference type="InterPro" id="IPR018110">
    <property type="entry name" value="Mandel_Rmase/mucon_lact_enz_CS"/>
</dbReference>
<evidence type="ECO:0000259" key="5">
    <source>
        <dbReference type="SMART" id="SM00922"/>
    </source>
</evidence>
<dbReference type="InterPro" id="IPR046945">
    <property type="entry name" value="RHMD-like"/>
</dbReference>
<dbReference type="GO" id="GO:0016052">
    <property type="term" value="P:carbohydrate catabolic process"/>
    <property type="evidence" value="ECO:0007669"/>
    <property type="project" value="TreeGrafter"/>
</dbReference>
<dbReference type="Gene3D" id="3.30.390.10">
    <property type="entry name" value="Enolase-like, N-terminal domain"/>
    <property type="match status" value="1"/>
</dbReference>
<dbReference type="PROSITE" id="PS00908">
    <property type="entry name" value="MR_MLE_1"/>
    <property type="match status" value="1"/>
</dbReference>
<keyword evidence="2" id="KW-0479">Metal-binding</keyword>
<evidence type="ECO:0000256" key="2">
    <source>
        <dbReference type="ARBA" id="ARBA00022723"/>
    </source>
</evidence>
<dbReference type="InterPro" id="IPR013342">
    <property type="entry name" value="Mandelate_racemase_C"/>
</dbReference>
<dbReference type="SFLD" id="SFLDG00179">
    <property type="entry name" value="mandelate_racemase"/>
    <property type="match status" value="1"/>
</dbReference>
<proteinExistence type="predicted"/>
<accession>A0A7G9P5M5</accession>
<dbReference type="Pfam" id="PF02746">
    <property type="entry name" value="MR_MLE_N"/>
    <property type="match status" value="1"/>
</dbReference>
<dbReference type="Pfam" id="PF13378">
    <property type="entry name" value="MR_MLE_C"/>
    <property type="match status" value="1"/>
</dbReference>
<organism evidence="6">
    <name type="scientific">uncultured Verrucomicrobiota bacterium</name>
    <dbReference type="NCBI Taxonomy" id="156588"/>
    <lineage>
        <taxon>Bacteria</taxon>
        <taxon>Pseudomonadati</taxon>
        <taxon>Verrucomicrobiota</taxon>
        <taxon>environmental samples</taxon>
    </lineage>
</organism>
<sequence>MGPFSGRTIEAKLSWPARGILIIGRKNLKQTLEKIKATWIIQLELVMGTSMHRRTFVKSAATGALACALGHSRIFAQAEDRFPEPPQLPFLKEKSGLEITRIRAAKLVPKRPLPEYTPTPGSWNTSRVEIANPLSIYARFKPRRSTFFADDLGPQSVVVETNKGITGYGYGGPGASFVVERHLPKLLLGEDPFQVERLWDIMWRGTVYYGRKGLVVHALSAVDNALWDIIGKALKLPVYELLGGTTRNRVPTYCTGNNMEQAVEFGFKKIKLALPHGPADGEEGLDKNEALVERARQLLGSDGQIMLDCWMALTVPYAEKLAARLKPYRVYWMEECLMPDDYTGMGELNARVNSTHMATGEHESTRFGFELLAKHKAADIWQPDMNWCGGLTELRWIDALARAHNTPVIPHGGWRGGAAHFVFANENTPWCEMFLPWPGGPKEVYDRFEEENGITRGPEGIYMRPSDRPGFGFETSEPV</sequence>
<dbReference type="InterPro" id="IPR029065">
    <property type="entry name" value="Enolase_C-like"/>
</dbReference>
<evidence type="ECO:0000313" key="6">
    <source>
        <dbReference type="EMBL" id="QNN25546.1"/>
    </source>
</evidence>
<feature type="domain" description="Mandelate racemase/muconate lactonizing enzyme C-terminal" evidence="5">
    <location>
        <begin position="256"/>
        <end position="355"/>
    </location>
</feature>
<feature type="region of interest" description="Disordered" evidence="4">
    <location>
        <begin position="456"/>
        <end position="479"/>
    </location>
</feature>
<dbReference type="GO" id="GO:0000287">
    <property type="term" value="F:magnesium ion binding"/>
    <property type="evidence" value="ECO:0007669"/>
    <property type="project" value="TreeGrafter"/>
</dbReference>
<dbReference type="SUPFAM" id="SSF51604">
    <property type="entry name" value="Enolase C-terminal domain-like"/>
    <property type="match status" value="1"/>
</dbReference>
<dbReference type="GO" id="GO:0016836">
    <property type="term" value="F:hydro-lyase activity"/>
    <property type="evidence" value="ECO:0007669"/>
    <property type="project" value="TreeGrafter"/>
</dbReference>
<evidence type="ECO:0000256" key="1">
    <source>
        <dbReference type="ARBA" id="ARBA00001946"/>
    </source>
</evidence>
<dbReference type="SMART" id="SM00922">
    <property type="entry name" value="MR_MLE"/>
    <property type="match status" value="1"/>
</dbReference>
<evidence type="ECO:0000256" key="4">
    <source>
        <dbReference type="SAM" id="MobiDB-lite"/>
    </source>
</evidence>
<dbReference type="GO" id="GO:0009063">
    <property type="term" value="P:amino acid catabolic process"/>
    <property type="evidence" value="ECO:0007669"/>
    <property type="project" value="InterPro"/>
</dbReference>
<dbReference type="SUPFAM" id="SSF54826">
    <property type="entry name" value="Enolase N-terminal domain-like"/>
    <property type="match status" value="1"/>
</dbReference>
<gene>
    <name evidence="6" type="ORF">bin01_720</name>
</gene>
<dbReference type="EMBL" id="MN704337">
    <property type="protein sequence ID" value="QNN25546.1"/>
    <property type="molecule type" value="Genomic_DNA"/>
</dbReference>
<dbReference type="PANTHER" id="PTHR13794:SF58">
    <property type="entry name" value="MITOCHONDRIAL ENOLASE SUPERFAMILY MEMBER 1"/>
    <property type="match status" value="1"/>
</dbReference>
<dbReference type="InterPro" id="IPR029017">
    <property type="entry name" value="Enolase-like_N"/>
</dbReference>
<name>A0A7G9P5M5_9BACT</name>